<evidence type="ECO:0000256" key="1">
    <source>
        <dbReference type="SAM" id="MobiDB-lite"/>
    </source>
</evidence>
<dbReference type="GO" id="GO:0016787">
    <property type="term" value="F:hydrolase activity"/>
    <property type="evidence" value="ECO:0007669"/>
    <property type="project" value="InterPro"/>
</dbReference>
<protein>
    <submittedName>
        <fullName evidence="3">Metallophosphatase family protein</fullName>
    </submittedName>
</protein>
<dbReference type="SUPFAM" id="SSF56300">
    <property type="entry name" value="Metallo-dependent phosphatases"/>
    <property type="match status" value="1"/>
</dbReference>
<dbReference type="InterPro" id="IPR004843">
    <property type="entry name" value="Calcineurin-like_PHP"/>
</dbReference>
<sequence>MGDVHGCVRHAFGAVVMLQARRGIRLDAVIQVGDLGAYPSVERYDEPTRRFARDHPAQGDFLQLLAPEPSFAAGIRAALRHVPPMLFVSGNHEDHEWLAGLHAAARGAGASDAANAPDASDAPAGSEDPATVPIDPLGAYRHVACGSVVEVAGRKVAFLGLVEVEGYMDLDEDAYARLMAAAPGSADILVTHDGPYGMSKDRRGEVQGSPKLTRLIEHLQPPLHVSGHYHHPNGPRQYGRTTSYALAQLVRPKAGRWEPEPVNPGQSVAPGSIGLLDTAAGTFEYVDDAWLADVGGDALDLAALVAAAC</sequence>
<name>A0AA41Q8A5_9ACTN</name>
<dbReference type="Gene3D" id="3.60.21.10">
    <property type="match status" value="1"/>
</dbReference>
<keyword evidence="4" id="KW-1185">Reference proteome</keyword>
<accession>A0AA41Q8A5</accession>
<organism evidence="3 4">
    <name type="scientific">Yinghuangia soli</name>
    <dbReference type="NCBI Taxonomy" id="2908204"/>
    <lineage>
        <taxon>Bacteria</taxon>
        <taxon>Bacillati</taxon>
        <taxon>Actinomycetota</taxon>
        <taxon>Actinomycetes</taxon>
        <taxon>Kitasatosporales</taxon>
        <taxon>Streptomycetaceae</taxon>
        <taxon>Yinghuangia</taxon>
    </lineage>
</organism>
<evidence type="ECO:0000313" key="3">
    <source>
        <dbReference type="EMBL" id="MCF2533448.1"/>
    </source>
</evidence>
<dbReference type="Proteomes" id="UP001165378">
    <property type="component" value="Unassembled WGS sequence"/>
</dbReference>
<proteinExistence type="predicted"/>
<evidence type="ECO:0000259" key="2">
    <source>
        <dbReference type="Pfam" id="PF00149"/>
    </source>
</evidence>
<feature type="region of interest" description="Disordered" evidence="1">
    <location>
        <begin position="109"/>
        <end position="130"/>
    </location>
</feature>
<dbReference type="InterPro" id="IPR029052">
    <property type="entry name" value="Metallo-depent_PP-like"/>
</dbReference>
<dbReference type="CDD" id="cd00838">
    <property type="entry name" value="MPP_superfamily"/>
    <property type="match status" value="1"/>
</dbReference>
<dbReference type="EMBL" id="JAKFHA010000049">
    <property type="protein sequence ID" value="MCF2533448.1"/>
    <property type="molecule type" value="Genomic_DNA"/>
</dbReference>
<dbReference type="AlphaFoldDB" id="A0AA41Q8A5"/>
<comment type="caution">
    <text evidence="3">The sequence shown here is derived from an EMBL/GenBank/DDBJ whole genome shotgun (WGS) entry which is preliminary data.</text>
</comment>
<evidence type="ECO:0000313" key="4">
    <source>
        <dbReference type="Proteomes" id="UP001165378"/>
    </source>
</evidence>
<dbReference type="Pfam" id="PF00149">
    <property type="entry name" value="Metallophos"/>
    <property type="match status" value="1"/>
</dbReference>
<gene>
    <name evidence="3" type="ORF">LZ495_40385</name>
</gene>
<feature type="domain" description="Calcineurin-like phosphoesterase" evidence="2">
    <location>
        <begin position="2"/>
        <end position="232"/>
    </location>
</feature>
<reference evidence="3" key="1">
    <citation type="submission" date="2022-01" db="EMBL/GenBank/DDBJ databases">
        <title>Genome-Based Taxonomic Classification of the Phylum Actinobacteria.</title>
        <authorList>
            <person name="Gao Y."/>
        </authorList>
    </citation>
    <scope>NUCLEOTIDE SEQUENCE</scope>
    <source>
        <strain evidence="3">KLBMP 8922</strain>
    </source>
</reference>